<keyword evidence="7" id="KW-1185">Reference proteome</keyword>
<dbReference type="NCBIfam" id="TIGR01509">
    <property type="entry name" value="HAD-SF-IA-v3"/>
    <property type="match status" value="1"/>
</dbReference>
<comment type="caution">
    <text evidence="6">The sequence shown here is derived from an EMBL/GenBank/DDBJ whole genome shotgun (WGS) entry which is preliminary data.</text>
</comment>
<keyword evidence="5" id="KW-0460">Magnesium</keyword>
<dbReference type="EMBL" id="BMNL01000001">
    <property type="protein sequence ID" value="GGP19414.1"/>
    <property type="molecule type" value="Genomic_DNA"/>
</dbReference>
<dbReference type="SFLD" id="SFLDS00003">
    <property type="entry name" value="Haloacid_Dehalogenase"/>
    <property type="match status" value="1"/>
</dbReference>
<keyword evidence="4" id="KW-0378">Hydrolase</keyword>
<dbReference type="InterPro" id="IPR023214">
    <property type="entry name" value="HAD_sf"/>
</dbReference>
<evidence type="ECO:0000256" key="1">
    <source>
        <dbReference type="ARBA" id="ARBA00001946"/>
    </source>
</evidence>
<sequence>MKSNPVQVKAVLFDFDDTLMYVADGRRRAREAVATAVASLHGVSAEEALAMLEYIEGRMEARRSFDRRAWFLDLLDRLGLREERRGEVLGLVKMYWDSWIRYSKPFPDAEQVIKSLRPSHRLGIVANTDGIPGFKMSRMESSGLLHYFDVVVVAGDDTEETKPDTAPFLLAAQLLGVEVENCMYVGDRASDVLGAVAAGMNAVLVGGEDFISLPHIRIETLLELIDELTPASPGPSTTREPRR</sequence>
<dbReference type="InterPro" id="IPR036412">
    <property type="entry name" value="HAD-like_sf"/>
</dbReference>
<gene>
    <name evidence="6" type="ORF">GCM10007981_03000</name>
</gene>
<proteinExistence type="inferred from homology"/>
<dbReference type="Gene3D" id="1.10.150.520">
    <property type="match status" value="1"/>
</dbReference>
<dbReference type="GO" id="GO:0044281">
    <property type="term" value="P:small molecule metabolic process"/>
    <property type="evidence" value="ECO:0007669"/>
    <property type="project" value="UniProtKB-ARBA"/>
</dbReference>
<comment type="cofactor">
    <cofactor evidence="1">
        <name>Mg(2+)</name>
        <dbReference type="ChEBI" id="CHEBI:18420"/>
    </cofactor>
</comment>
<comment type="similarity">
    <text evidence="2">Belongs to the HAD-like hydrolase superfamily.</text>
</comment>
<dbReference type="NCBIfam" id="TIGR01549">
    <property type="entry name" value="HAD-SF-IA-v1"/>
    <property type="match status" value="1"/>
</dbReference>
<evidence type="ECO:0000256" key="5">
    <source>
        <dbReference type="ARBA" id="ARBA00022842"/>
    </source>
</evidence>
<evidence type="ECO:0000256" key="4">
    <source>
        <dbReference type="ARBA" id="ARBA00022801"/>
    </source>
</evidence>
<dbReference type="InterPro" id="IPR006439">
    <property type="entry name" value="HAD-SF_hydro_IA"/>
</dbReference>
<dbReference type="GO" id="GO:0046872">
    <property type="term" value="F:metal ion binding"/>
    <property type="evidence" value="ECO:0007669"/>
    <property type="project" value="UniProtKB-KW"/>
</dbReference>
<reference evidence="6" key="1">
    <citation type="journal article" date="2014" name="Int. J. Syst. Evol. Microbiol.">
        <title>Complete genome sequence of Corynebacterium casei LMG S-19264T (=DSM 44701T), isolated from a smear-ripened cheese.</title>
        <authorList>
            <consortium name="US DOE Joint Genome Institute (JGI-PGF)"/>
            <person name="Walter F."/>
            <person name="Albersmeier A."/>
            <person name="Kalinowski J."/>
            <person name="Ruckert C."/>
        </authorList>
    </citation>
    <scope>NUCLEOTIDE SEQUENCE</scope>
    <source>
        <strain evidence="6">JCM 10088</strain>
    </source>
</reference>
<organism evidence="6 7">
    <name type="scientific">Thermocladium modestius</name>
    <dbReference type="NCBI Taxonomy" id="62609"/>
    <lineage>
        <taxon>Archaea</taxon>
        <taxon>Thermoproteota</taxon>
        <taxon>Thermoprotei</taxon>
        <taxon>Thermoproteales</taxon>
        <taxon>Thermoproteaceae</taxon>
        <taxon>Thermocladium</taxon>
    </lineage>
</organism>
<dbReference type="Proteomes" id="UP000610960">
    <property type="component" value="Unassembled WGS sequence"/>
</dbReference>
<dbReference type="InterPro" id="IPR051400">
    <property type="entry name" value="HAD-like_hydrolase"/>
</dbReference>
<dbReference type="PANTHER" id="PTHR46470">
    <property type="entry name" value="N-ACYLNEURAMINATE-9-PHOSPHATASE"/>
    <property type="match status" value="1"/>
</dbReference>
<evidence type="ECO:0000313" key="7">
    <source>
        <dbReference type="Proteomes" id="UP000610960"/>
    </source>
</evidence>
<dbReference type="Pfam" id="PF00702">
    <property type="entry name" value="Hydrolase"/>
    <property type="match status" value="1"/>
</dbReference>
<dbReference type="PANTHER" id="PTHR46470:SF2">
    <property type="entry name" value="GLYCERALDEHYDE 3-PHOSPHATE PHOSPHATASE"/>
    <property type="match status" value="1"/>
</dbReference>
<protein>
    <submittedName>
        <fullName evidence="6">2-haloalkanoic acid dehalogenase</fullName>
    </submittedName>
</protein>
<evidence type="ECO:0000256" key="3">
    <source>
        <dbReference type="ARBA" id="ARBA00022723"/>
    </source>
</evidence>
<dbReference type="Gene3D" id="3.40.50.1000">
    <property type="entry name" value="HAD superfamily/HAD-like"/>
    <property type="match status" value="1"/>
</dbReference>
<dbReference type="AlphaFoldDB" id="A0A830GS96"/>
<dbReference type="SFLD" id="SFLDG01129">
    <property type="entry name" value="C1.5:_HAD__Beta-PGM__Phosphata"/>
    <property type="match status" value="1"/>
</dbReference>
<dbReference type="SUPFAM" id="SSF56784">
    <property type="entry name" value="HAD-like"/>
    <property type="match status" value="1"/>
</dbReference>
<name>A0A830GS96_9CREN</name>
<evidence type="ECO:0000256" key="2">
    <source>
        <dbReference type="ARBA" id="ARBA00007958"/>
    </source>
</evidence>
<reference evidence="6" key="2">
    <citation type="submission" date="2020-09" db="EMBL/GenBank/DDBJ databases">
        <authorList>
            <person name="Sun Q."/>
            <person name="Ohkuma M."/>
        </authorList>
    </citation>
    <scope>NUCLEOTIDE SEQUENCE</scope>
    <source>
        <strain evidence="6">JCM 10088</strain>
    </source>
</reference>
<dbReference type="GO" id="GO:0016791">
    <property type="term" value="F:phosphatase activity"/>
    <property type="evidence" value="ECO:0007669"/>
    <property type="project" value="TreeGrafter"/>
</dbReference>
<evidence type="ECO:0000313" key="6">
    <source>
        <dbReference type="EMBL" id="GGP19414.1"/>
    </source>
</evidence>
<accession>A0A830GS96</accession>
<keyword evidence="3" id="KW-0479">Metal-binding</keyword>